<dbReference type="InterPro" id="IPR002523">
    <property type="entry name" value="MgTranspt_CorA/ZnTranspt_ZntB"/>
</dbReference>
<feature type="transmembrane region" description="Helical" evidence="8">
    <location>
        <begin position="476"/>
        <end position="496"/>
    </location>
</feature>
<evidence type="ECO:0000313" key="10">
    <source>
        <dbReference type="Proteomes" id="UP000054538"/>
    </source>
</evidence>
<evidence type="ECO:0000256" key="2">
    <source>
        <dbReference type="ARBA" id="ARBA00009765"/>
    </source>
</evidence>
<reference evidence="10" key="2">
    <citation type="submission" date="2015-01" db="EMBL/GenBank/DDBJ databases">
        <title>Evolutionary Origins and Diversification of the Mycorrhizal Mutualists.</title>
        <authorList>
            <consortium name="DOE Joint Genome Institute"/>
            <consortium name="Mycorrhizal Genomics Consortium"/>
            <person name="Kohler A."/>
            <person name="Kuo A."/>
            <person name="Nagy L.G."/>
            <person name="Floudas D."/>
            <person name="Copeland A."/>
            <person name="Barry K.W."/>
            <person name="Cichocki N."/>
            <person name="Veneault-Fourrey C."/>
            <person name="LaButti K."/>
            <person name="Lindquist E.A."/>
            <person name="Lipzen A."/>
            <person name="Lundell T."/>
            <person name="Morin E."/>
            <person name="Murat C."/>
            <person name="Riley R."/>
            <person name="Ohm R."/>
            <person name="Sun H."/>
            <person name="Tunlid A."/>
            <person name="Henrissat B."/>
            <person name="Grigoriev I.V."/>
            <person name="Hibbett D.S."/>
            <person name="Martin F."/>
        </authorList>
    </citation>
    <scope>NUCLEOTIDE SEQUENCE [LARGE SCALE GENOMIC DNA]</scope>
    <source>
        <strain evidence="10">Ve08.2h10</strain>
    </source>
</reference>
<sequence length="578" mass="66150">MVAAHIQIELHSGEQYRRDLQKDVSELPRVPAPIYRHAAPSAPWPWMDFDMDSSEVEPLLPDGLVDSIEEWKRYPQSLFGNWTPDQVSRSKMLLSCNNSEPCAVHNVDILDGGKFDKTEEGRTTHVNPDPAMISAFWDRLQKTQPANIRVRALFVENMTLHVLQMLGTKYNIEPFFFSSSANWIPSRYQEDPKHGEGDHITVVLPFIRAMKNQRPIERARVISVRSIPSTESLPKLSEKSPLGFKDEKQIIDTQAPLLLPSNKILLQDLLAIHMVRTKTTSTIISYHPHSELQRTSAKRLQSLVQRTGDSVYWSKIFAKSSDPTFLFLAILWYALYAWDEAFEVLYQYINTLESQVLTTNDIVLTRELHKLQAHLLYYKQLLQDFRKSVVFVQSTPNPAMEAEPSIQRTASKDLMEKEAANLLSEIDRLDGQRSMLSDRLQNVMDLAFATVNIEDSKAMQKLAEATMRDSAAMKQISYLTMVFLPASFLANVFSMNVREITPGTKENLGHYAVATVALTMLTAWLVIALQTHSSFYPEGSGIWRRLAWPILSIYTVIYFALTTWFITRRPTRRPTRAR</sequence>
<proteinExistence type="inferred from homology"/>
<keyword evidence="4" id="KW-1003">Cell membrane</keyword>
<dbReference type="InterPro" id="IPR045863">
    <property type="entry name" value="CorA_TM1_TM2"/>
</dbReference>
<dbReference type="SUPFAM" id="SSF144083">
    <property type="entry name" value="Magnesium transport protein CorA, transmembrane region"/>
    <property type="match status" value="1"/>
</dbReference>
<protein>
    <submittedName>
        <fullName evidence="9">Uncharacterized protein</fullName>
    </submittedName>
</protein>
<evidence type="ECO:0000256" key="8">
    <source>
        <dbReference type="SAM" id="Phobius"/>
    </source>
</evidence>
<name>A0A0D0DWE0_9AGAM</name>
<evidence type="ECO:0000256" key="7">
    <source>
        <dbReference type="ARBA" id="ARBA00023136"/>
    </source>
</evidence>
<feature type="transmembrane region" description="Helical" evidence="8">
    <location>
        <begin position="508"/>
        <end position="527"/>
    </location>
</feature>
<dbReference type="EMBL" id="KN824853">
    <property type="protein sequence ID" value="KIK99653.1"/>
    <property type="molecule type" value="Genomic_DNA"/>
</dbReference>
<accession>A0A0D0DWE0</accession>
<evidence type="ECO:0000256" key="6">
    <source>
        <dbReference type="ARBA" id="ARBA00022989"/>
    </source>
</evidence>
<gene>
    <name evidence="9" type="ORF">PAXRUDRAFT_822497</name>
</gene>
<evidence type="ECO:0000313" key="9">
    <source>
        <dbReference type="EMBL" id="KIK99653.1"/>
    </source>
</evidence>
<reference evidence="9 10" key="1">
    <citation type="submission" date="2014-04" db="EMBL/GenBank/DDBJ databases">
        <authorList>
            <consortium name="DOE Joint Genome Institute"/>
            <person name="Kuo A."/>
            <person name="Kohler A."/>
            <person name="Jargeat P."/>
            <person name="Nagy L.G."/>
            <person name="Floudas D."/>
            <person name="Copeland A."/>
            <person name="Barry K.W."/>
            <person name="Cichocki N."/>
            <person name="Veneault-Fourrey C."/>
            <person name="LaButti K."/>
            <person name="Lindquist E.A."/>
            <person name="Lipzen A."/>
            <person name="Lundell T."/>
            <person name="Morin E."/>
            <person name="Murat C."/>
            <person name="Sun H."/>
            <person name="Tunlid A."/>
            <person name="Henrissat B."/>
            <person name="Grigoriev I.V."/>
            <person name="Hibbett D.S."/>
            <person name="Martin F."/>
            <person name="Nordberg H.P."/>
            <person name="Cantor M.N."/>
            <person name="Hua S.X."/>
        </authorList>
    </citation>
    <scope>NUCLEOTIDE SEQUENCE [LARGE SCALE GENOMIC DNA]</scope>
    <source>
        <strain evidence="9 10">Ve08.2h10</strain>
    </source>
</reference>
<dbReference type="GO" id="GO:0050897">
    <property type="term" value="F:cobalt ion binding"/>
    <property type="evidence" value="ECO:0007669"/>
    <property type="project" value="TreeGrafter"/>
</dbReference>
<dbReference type="InParanoid" id="A0A0D0DWE0"/>
<dbReference type="PANTHER" id="PTHR46494">
    <property type="entry name" value="CORA FAMILY METAL ION TRANSPORTER (EUROFUNG)"/>
    <property type="match status" value="1"/>
</dbReference>
<dbReference type="GO" id="GO:0015095">
    <property type="term" value="F:magnesium ion transmembrane transporter activity"/>
    <property type="evidence" value="ECO:0007669"/>
    <property type="project" value="TreeGrafter"/>
</dbReference>
<dbReference type="InterPro" id="IPR045861">
    <property type="entry name" value="CorA_cytoplasmic_dom"/>
</dbReference>
<keyword evidence="7 8" id="KW-0472">Membrane</keyword>
<evidence type="ECO:0000256" key="4">
    <source>
        <dbReference type="ARBA" id="ARBA00022475"/>
    </source>
</evidence>
<dbReference type="SUPFAM" id="SSF143865">
    <property type="entry name" value="CorA soluble domain-like"/>
    <property type="match status" value="1"/>
</dbReference>
<keyword evidence="10" id="KW-1185">Reference proteome</keyword>
<dbReference type="GO" id="GO:0015087">
    <property type="term" value="F:cobalt ion transmembrane transporter activity"/>
    <property type="evidence" value="ECO:0007669"/>
    <property type="project" value="TreeGrafter"/>
</dbReference>
<dbReference type="STRING" id="930991.A0A0D0DWE0"/>
<dbReference type="HOGENOM" id="CLU_018401_0_0_1"/>
<dbReference type="PANTHER" id="PTHR46494:SF1">
    <property type="entry name" value="CORA FAMILY METAL ION TRANSPORTER (EUROFUNG)"/>
    <property type="match status" value="1"/>
</dbReference>
<keyword evidence="3" id="KW-0813">Transport</keyword>
<keyword evidence="6 8" id="KW-1133">Transmembrane helix</keyword>
<dbReference type="Proteomes" id="UP000054538">
    <property type="component" value="Unassembled WGS sequence"/>
</dbReference>
<evidence type="ECO:0000256" key="3">
    <source>
        <dbReference type="ARBA" id="ARBA00022448"/>
    </source>
</evidence>
<evidence type="ECO:0000256" key="5">
    <source>
        <dbReference type="ARBA" id="ARBA00022692"/>
    </source>
</evidence>
<dbReference type="Gene3D" id="1.20.58.340">
    <property type="entry name" value="Magnesium transport protein CorA, transmembrane region"/>
    <property type="match status" value="1"/>
</dbReference>
<evidence type="ECO:0000256" key="1">
    <source>
        <dbReference type="ARBA" id="ARBA00004651"/>
    </source>
</evidence>
<organism evidence="9 10">
    <name type="scientific">Paxillus rubicundulus Ve08.2h10</name>
    <dbReference type="NCBI Taxonomy" id="930991"/>
    <lineage>
        <taxon>Eukaryota</taxon>
        <taxon>Fungi</taxon>
        <taxon>Dikarya</taxon>
        <taxon>Basidiomycota</taxon>
        <taxon>Agaricomycotina</taxon>
        <taxon>Agaricomycetes</taxon>
        <taxon>Agaricomycetidae</taxon>
        <taxon>Boletales</taxon>
        <taxon>Paxilineae</taxon>
        <taxon>Paxillaceae</taxon>
        <taxon>Paxillus</taxon>
    </lineage>
</organism>
<comment type="similarity">
    <text evidence="2">Belongs to the CorA metal ion transporter (MIT) (TC 1.A.35) family.</text>
</comment>
<dbReference type="GO" id="GO:0005886">
    <property type="term" value="C:plasma membrane"/>
    <property type="evidence" value="ECO:0007669"/>
    <property type="project" value="UniProtKB-SubCell"/>
</dbReference>
<comment type="subcellular location">
    <subcellularLocation>
        <location evidence="1">Cell membrane</location>
        <topology evidence="1">Multi-pass membrane protein</topology>
    </subcellularLocation>
</comment>
<keyword evidence="5 8" id="KW-0812">Transmembrane</keyword>
<dbReference type="GO" id="GO:0000287">
    <property type="term" value="F:magnesium ion binding"/>
    <property type="evidence" value="ECO:0007669"/>
    <property type="project" value="TreeGrafter"/>
</dbReference>
<dbReference type="OrthoDB" id="3231000at2759"/>
<feature type="transmembrane region" description="Helical" evidence="8">
    <location>
        <begin position="547"/>
        <end position="566"/>
    </location>
</feature>
<dbReference type="Pfam" id="PF01544">
    <property type="entry name" value="CorA"/>
    <property type="match status" value="1"/>
</dbReference>
<dbReference type="AlphaFoldDB" id="A0A0D0DWE0"/>